<sequence>MKNKILFLLMFLCGAAVKLDDATFKVGRRYFDQGLYTEAEKRFLDIVRKFPDSQHYRDSLFYLGQTYAHMNKFQAALQYYKVLLNKARTVKEKQSALLGIAKSWLQMGVHAKAAEFYSFYASEYPESEYTPAALYFAGIARERENNIKNAIEKYRLILEMYPNSDYYAKAIEKVAVLDSQTPEELFAIGNAKKISQPQISLFAEDALTLENIPGYNPTTLRSQQAGESLLPPLQYQNPIPSVVTQMIVQQIIPPTVVTQFVEVPQQTVIEDTISPVNSQLQEVIDSMLVPTPTPEEETEQAKIAEYRRQWEEELKIKEHENNLKAAEGVVEEMLKITDNKAGILNAKEIDLAQKQNQIRSSLYKDLKNIENLRPTLPYQGKPVKTNTLAINTNTTIPGPASVIQSTETINIEGVGNGLDADIDETAIAPSEYLDDYQNAIYTDESYEYNE</sequence>
<dbReference type="Pfam" id="PF13432">
    <property type="entry name" value="TPR_16"/>
    <property type="match status" value="1"/>
</dbReference>
<dbReference type="Proteomes" id="UP000240042">
    <property type="component" value="Unassembled WGS sequence"/>
</dbReference>
<evidence type="ECO:0000256" key="1">
    <source>
        <dbReference type="PROSITE-ProRule" id="PRU00339"/>
    </source>
</evidence>
<evidence type="ECO:0000313" key="3">
    <source>
        <dbReference type="Proteomes" id="UP000240042"/>
    </source>
</evidence>
<dbReference type="InterPro" id="IPR011990">
    <property type="entry name" value="TPR-like_helical_dom_sf"/>
</dbReference>
<dbReference type="SUPFAM" id="SSF48452">
    <property type="entry name" value="TPR-like"/>
    <property type="match status" value="1"/>
</dbReference>
<proteinExistence type="predicted"/>
<accession>A0A1I1D3W3</accession>
<gene>
    <name evidence="2" type="ORF">SAMN02745150_00276</name>
</gene>
<keyword evidence="3" id="KW-1185">Reference proteome</keyword>
<keyword evidence="1" id="KW-0802">TPR repeat</keyword>
<dbReference type="SMART" id="SM00028">
    <property type="entry name" value="TPR"/>
    <property type="match status" value="2"/>
</dbReference>
<evidence type="ECO:0000313" key="2">
    <source>
        <dbReference type="EMBL" id="SFB69484.1"/>
    </source>
</evidence>
<dbReference type="InterPro" id="IPR019734">
    <property type="entry name" value="TPR_rpt"/>
</dbReference>
<protein>
    <submittedName>
        <fullName evidence="2">Tetratricopeptide repeat-containing protein</fullName>
    </submittedName>
</protein>
<dbReference type="STRING" id="34097.SAMN02745150_00276"/>
<dbReference type="EMBL" id="FOKY01000001">
    <property type="protein sequence ID" value="SFB69484.1"/>
    <property type="molecule type" value="Genomic_DNA"/>
</dbReference>
<feature type="repeat" description="TPR" evidence="1">
    <location>
        <begin position="131"/>
        <end position="164"/>
    </location>
</feature>
<dbReference type="OrthoDB" id="350349at2"/>
<name>A0A1I1D3W3_BREAD</name>
<reference evidence="3" key="1">
    <citation type="submission" date="2016-10" db="EMBL/GenBank/DDBJ databases">
        <authorList>
            <person name="Varghese N."/>
            <person name="Submissions S."/>
        </authorList>
    </citation>
    <scope>NUCLEOTIDE SEQUENCE [LARGE SCALE GENOMIC DNA]</scope>
    <source>
        <strain evidence="3">ATCC 43811</strain>
    </source>
</reference>
<dbReference type="Gene3D" id="1.25.40.10">
    <property type="entry name" value="Tetratricopeptide repeat domain"/>
    <property type="match status" value="2"/>
</dbReference>
<dbReference type="PROSITE" id="PS50005">
    <property type="entry name" value="TPR"/>
    <property type="match status" value="1"/>
</dbReference>
<dbReference type="AlphaFoldDB" id="A0A1I1D3W3"/>
<organism evidence="2 3">
    <name type="scientific">Brevinema andersonii</name>
    <dbReference type="NCBI Taxonomy" id="34097"/>
    <lineage>
        <taxon>Bacteria</taxon>
        <taxon>Pseudomonadati</taxon>
        <taxon>Spirochaetota</taxon>
        <taxon>Spirochaetia</taxon>
        <taxon>Brevinematales</taxon>
        <taxon>Brevinemataceae</taxon>
        <taxon>Brevinema</taxon>
    </lineage>
</organism>
<dbReference type="RefSeq" id="WP_092317565.1">
    <property type="nucleotide sequence ID" value="NZ_FOKY01000001.1"/>
</dbReference>